<evidence type="ECO:0000256" key="1">
    <source>
        <dbReference type="ARBA" id="ARBA00001947"/>
    </source>
</evidence>
<evidence type="ECO:0000256" key="3">
    <source>
        <dbReference type="ARBA" id="ARBA00022833"/>
    </source>
</evidence>
<dbReference type="CDD" id="cd08234">
    <property type="entry name" value="threonine_DH_like"/>
    <property type="match status" value="1"/>
</dbReference>
<dbReference type="SUPFAM" id="SSF51735">
    <property type="entry name" value="NAD(P)-binding Rossmann-fold domains"/>
    <property type="match status" value="1"/>
</dbReference>
<comment type="cofactor">
    <cofactor evidence="1 5">
        <name>Zn(2+)</name>
        <dbReference type="ChEBI" id="CHEBI:29105"/>
    </cofactor>
</comment>
<evidence type="ECO:0000259" key="6">
    <source>
        <dbReference type="SMART" id="SM00829"/>
    </source>
</evidence>
<dbReference type="OrthoDB" id="9797931at2"/>
<feature type="domain" description="Enoyl reductase (ER)" evidence="6">
    <location>
        <begin position="10"/>
        <end position="327"/>
    </location>
</feature>
<keyword evidence="3 5" id="KW-0862">Zinc</keyword>
<sequence>MKAAVIVTPGRISIESVPDPAPGPRDVVVQVAGCGICGTDLHIVDGEFAPAYPIVPGHEFAGTVVATGRDVTEVRVGDAVAVDPSLHCGECYQCRRGRGNLCERWAAIGVTEPGGAAEFAVAPVKNCFPLPEGVAPADAALIEPLSCAVRGFDVLPRRLGDHYLIYGAGTMGLMMLELAKRCGAASVSVLDPNPARLATAVRLGCSASAAGADELTRVRGWDVVIDCTGVREAIDDGLRRVAPAGTFLQFGVSEYRTRATIEPYRVYNQELTVTGSMAVLHSFERAGELFAGGILDPEVFISHRFPLDRYAEAIAQFRAGVGRKVEIVGPGVARDAPAPARAGHA</sequence>
<dbReference type="AlphaFoldDB" id="A0A1C3MYJ0"/>
<evidence type="ECO:0000256" key="2">
    <source>
        <dbReference type="ARBA" id="ARBA00022723"/>
    </source>
</evidence>
<dbReference type="Pfam" id="PF00107">
    <property type="entry name" value="ADH_zinc_N"/>
    <property type="match status" value="1"/>
</dbReference>
<evidence type="ECO:0000313" key="8">
    <source>
        <dbReference type="Proteomes" id="UP000199393"/>
    </source>
</evidence>
<evidence type="ECO:0000256" key="4">
    <source>
        <dbReference type="ARBA" id="ARBA00023002"/>
    </source>
</evidence>
<dbReference type="GO" id="GO:0008270">
    <property type="term" value="F:zinc ion binding"/>
    <property type="evidence" value="ECO:0007669"/>
    <property type="project" value="InterPro"/>
</dbReference>
<organism evidence="7 8">
    <name type="scientific">Micromonospora krabiensis</name>
    <dbReference type="NCBI Taxonomy" id="307121"/>
    <lineage>
        <taxon>Bacteria</taxon>
        <taxon>Bacillati</taxon>
        <taxon>Actinomycetota</taxon>
        <taxon>Actinomycetes</taxon>
        <taxon>Micromonosporales</taxon>
        <taxon>Micromonosporaceae</taxon>
        <taxon>Micromonospora</taxon>
    </lineage>
</organism>
<dbReference type="GO" id="GO:0016491">
    <property type="term" value="F:oxidoreductase activity"/>
    <property type="evidence" value="ECO:0007669"/>
    <property type="project" value="UniProtKB-KW"/>
</dbReference>
<keyword evidence="4" id="KW-0560">Oxidoreductase</keyword>
<dbReference type="InterPro" id="IPR020843">
    <property type="entry name" value="ER"/>
</dbReference>
<dbReference type="PANTHER" id="PTHR43401:SF5">
    <property type="entry name" value="ALCOHOL DEHYDROGENASE-RELATED"/>
    <property type="match status" value="1"/>
</dbReference>
<dbReference type="STRING" id="307121.GA0070620_0883"/>
<dbReference type="Gene3D" id="3.40.50.720">
    <property type="entry name" value="NAD(P)-binding Rossmann-like Domain"/>
    <property type="match status" value="1"/>
</dbReference>
<dbReference type="Pfam" id="PF08240">
    <property type="entry name" value="ADH_N"/>
    <property type="match status" value="1"/>
</dbReference>
<dbReference type="PROSITE" id="PS00059">
    <property type="entry name" value="ADH_ZINC"/>
    <property type="match status" value="1"/>
</dbReference>
<dbReference type="PANTHER" id="PTHR43401">
    <property type="entry name" value="L-THREONINE 3-DEHYDROGENASE"/>
    <property type="match status" value="1"/>
</dbReference>
<dbReference type="SUPFAM" id="SSF50129">
    <property type="entry name" value="GroES-like"/>
    <property type="match status" value="1"/>
</dbReference>
<name>A0A1C3MYJ0_9ACTN</name>
<proteinExistence type="inferred from homology"/>
<dbReference type="InterPro" id="IPR013149">
    <property type="entry name" value="ADH-like_C"/>
</dbReference>
<protein>
    <submittedName>
        <fullName evidence="7">2-desacetyl-2-hydroxyethyl bacteriochlorophyllide A dehydrogenase</fullName>
    </submittedName>
</protein>
<dbReference type="PATRIC" id="fig|307121.4.peg.909"/>
<dbReference type="InterPro" id="IPR036291">
    <property type="entry name" value="NAD(P)-bd_dom_sf"/>
</dbReference>
<dbReference type="InterPro" id="IPR013154">
    <property type="entry name" value="ADH-like_N"/>
</dbReference>
<evidence type="ECO:0000256" key="5">
    <source>
        <dbReference type="RuleBase" id="RU361277"/>
    </source>
</evidence>
<dbReference type="Gene3D" id="3.90.180.10">
    <property type="entry name" value="Medium-chain alcohol dehydrogenases, catalytic domain"/>
    <property type="match status" value="1"/>
</dbReference>
<dbReference type="RefSeq" id="WP_091588673.1">
    <property type="nucleotide sequence ID" value="NZ_JBHRWG010000007.1"/>
</dbReference>
<dbReference type="InterPro" id="IPR002328">
    <property type="entry name" value="ADH_Zn_CS"/>
</dbReference>
<evidence type="ECO:0000313" key="7">
    <source>
        <dbReference type="EMBL" id="SBV25407.1"/>
    </source>
</evidence>
<dbReference type="Proteomes" id="UP000199393">
    <property type="component" value="Chromosome I"/>
</dbReference>
<keyword evidence="2 5" id="KW-0479">Metal-binding</keyword>
<dbReference type="SMART" id="SM00829">
    <property type="entry name" value="PKS_ER"/>
    <property type="match status" value="1"/>
</dbReference>
<dbReference type="InterPro" id="IPR011032">
    <property type="entry name" value="GroES-like_sf"/>
</dbReference>
<reference evidence="8" key="1">
    <citation type="submission" date="2016-06" db="EMBL/GenBank/DDBJ databases">
        <authorList>
            <person name="Varghese N."/>
        </authorList>
    </citation>
    <scope>NUCLEOTIDE SEQUENCE [LARGE SCALE GENOMIC DNA]</scope>
    <source>
        <strain evidence="8">DSM 45344</strain>
    </source>
</reference>
<dbReference type="InterPro" id="IPR050129">
    <property type="entry name" value="Zn_alcohol_dh"/>
</dbReference>
<gene>
    <name evidence="7" type="ORF">GA0070620_0883</name>
</gene>
<comment type="similarity">
    <text evidence="5">Belongs to the zinc-containing alcohol dehydrogenase family.</text>
</comment>
<dbReference type="EMBL" id="LT598496">
    <property type="protein sequence ID" value="SBV25407.1"/>
    <property type="molecule type" value="Genomic_DNA"/>
</dbReference>
<keyword evidence="8" id="KW-1185">Reference proteome</keyword>
<accession>A0A1C3MYJ0</accession>